<feature type="transmembrane region" description="Helical" evidence="5">
    <location>
        <begin position="156"/>
        <end position="177"/>
    </location>
</feature>
<evidence type="ECO:0000256" key="3">
    <source>
        <dbReference type="ARBA" id="ARBA00022989"/>
    </source>
</evidence>
<keyword evidence="3 5" id="KW-1133">Transmembrane helix</keyword>
<evidence type="ECO:0000313" key="7">
    <source>
        <dbReference type="EMBL" id="CAE0237953.1"/>
    </source>
</evidence>
<evidence type="ECO:0000259" key="6">
    <source>
        <dbReference type="Pfam" id="PF03151"/>
    </source>
</evidence>
<dbReference type="EMBL" id="HBIB01000222">
    <property type="protein sequence ID" value="CAE0237953.1"/>
    <property type="molecule type" value="Transcribed_RNA"/>
</dbReference>
<feature type="transmembrane region" description="Helical" evidence="5">
    <location>
        <begin position="126"/>
        <end position="144"/>
    </location>
</feature>
<name>A0A7S3CUR8_9EUKA</name>
<feature type="transmembrane region" description="Helical" evidence="5">
    <location>
        <begin position="12"/>
        <end position="31"/>
    </location>
</feature>
<keyword evidence="4 5" id="KW-0472">Membrane</keyword>
<dbReference type="InterPro" id="IPR004853">
    <property type="entry name" value="Sugar_P_trans_dom"/>
</dbReference>
<keyword evidence="2 5" id="KW-0812">Transmembrane</keyword>
<gene>
    <name evidence="7" type="ORF">PBIL07802_LOCUS93</name>
    <name evidence="8" type="ORF">PBIL07802_LOCUS95</name>
</gene>
<feature type="domain" description="Sugar phosphate transporter" evidence="6">
    <location>
        <begin position="15"/>
        <end position="299"/>
    </location>
</feature>
<reference evidence="8" key="1">
    <citation type="submission" date="2021-01" db="EMBL/GenBank/DDBJ databases">
        <authorList>
            <person name="Corre E."/>
            <person name="Pelletier E."/>
            <person name="Niang G."/>
            <person name="Scheremetjew M."/>
            <person name="Finn R."/>
            <person name="Kale V."/>
            <person name="Holt S."/>
            <person name="Cochrane G."/>
            <person name="Meng A."/>
            <person name="Brown T."/>
            <person name="Cohen L."/>
        </authorList>
    </citation>
    <scope>NUCLEOTIDE SEQUENCE</scope>
    <source>
        <strain evidence="8">NIES-2562</strain>
    </source>
</reference>
<feature type="transmembrane region" description="Helical" evidence="5">
    <location>
        <begin position="226"/>
        <end position="245"/>
    </location>
</feature>
<dbReference type="GO" id="GO:0016020">
    <property type="term" value="C:membrane"/>
    <property type="evidence" value="ECO:0007669"/>
    <property type="project" value="UniProtKB-SubCell"/>
</dbReference>
<evidence type="ECO:0000256" key="4">
    <source>
        <dbReference type="ARBA" id="ARBA00023136"/>
    </source>
</evidence>
<dbReference type="EMBL" id="HBIB01000225">
    <property type="protein sequence ID" value="CAE0237955.1"/>
    <property type="molecule type" value="Transcribed_RNA"/>
</dbReference>
<evidence type="ECO:0000256" key="2">
    <source>
        <dbReference type="ARBA" id="ARBA00022692"/>
    </source>
</evidence>
<dbReference type="SUPFAM" id="SSF103481">
    <property type="entry name" value="Multidrug resistance efflux transporter EmrE"/>
    <property type="match status" value="2"/>
</dbReference>
<feature type="transmembrane region" description="Helical" evidence="5">
    <location>
        <begin position="37"/>
        <end position="55"/>
    </location>
</feature>
<accession>A0A7S3CUR8</accession>
<dbReference type="InterPro" id="IPR037185">
    <property type="entry name" value="EmrE-like"/>
</dbReference>
<proteinExistence type="predicted"/>
<dbReference type="PANTHER" id="PTHR11132">
    <property type="entry name" value="SOLUTE CARRIER FAMILY 35"/>
    <property type="match status" value="1"/>
</dbReference>
<evidence type="ECO:0000256" key="5">
    <source>
        <dbReference type="SAM" id="Phobius"/>
    </source>
</evidence>
<dbReference type="AlphaFoldDB" id="A0A7S3CUR8"/>
<comment type="subcellular location">
    <subcellularLocation>
        <location evidence="1">Membrane</location>
        <topology evidence="1">Multi-pass membrane protein</topology>
    </subcellularLocation>
</comment>
<feature type="transmembrane region" description="Helical" evidence="5">
    <location>
        <begin position="283"/>
        <end position="301"/>
    </location>
</feature>
<evidence type="ECO:0000313" key="8">
    <source>
        <dbReference type="EMBL" id="CAE0237955.1"/>
    </source>
</evidence>
<feature type="transmembrane region" description="Helical" evidence="5">
    <location>
        <begin position="189"/>
        <end position="210"/>
    </location>
</feature>
<feature type="transmembrane region" description="Helical" evidence="5">
    <location>
        <begin position="75"/>
        <end position="96"/>
    </location>
</feature>
<evidence type="ECO:0000256" key="1">
    <source>
        <dbReference type="ARBA" id="ARBA00004141"/>
    </source>
</evidence>
<protein>
    <recommendedName>
        <fullName evidence="6">Sugar phosphate transporter domain-containing protein</fullName>
    </recommendedName>
</protein>
<sequence length="312" mass="34266">MASDGAHGSTPVWILCYCLASSSMLLVNSFAMTSIKQPYFVLAFQMAVTVILMHFTTRIMKIQVLPLRRHMVVKWAPIIVFFLVMLYTSAMALVYVSPVSVIVWRNINLFSVALGEFIFYGKRQSLMKSLSLVVVATGAVLFAYEDAFENGSFSEVAGVAYAYLAVNTLATTAYNLYNKSPYRPELPPLSSVFYNNVLSFVPVASFSALWERTALISVFSSPSYDALLHLSLSGVVGFAISLCGFELQSRVSATSFTLATNVNKIISLALSLLFLKGKSLTQSAWIGLLLSVVGALIYSKLASSKRKQEKKE</sequence>
<dbReference type="Pfam" id="PF03151">
    <property type="entry name" value="TPT"/>
    <property type="match status" value="1"/>
</dbReference>
<dbReference type="InterPro" id="IPR050186">
    <property type="entry name" value="TPT_transporter"/>
</dbReference>
<organism evidence="8">
    <name type="scientific">Palpitomonas bilix</name>
    <dbReference type="NCBI Taxonomy" id="652834"/>
    <lineage>
        <taxon>Eukaryota</taxon>
        <taxon>Eukaryota incertae sedis</taxon>
    </lineage>
</organism>
<feature type="transmembrane region" description="Helical" evidence="5">
    <location>
        <begin position="257"/>
        <end position="277"/>
    </location>
</feature>